<keyword evidence="3" id="KW-1185">Reference proteome</keyword>
<dbReference type="Pfam" id="PF01882">
    <property type="entry name" value="DUF58"/>
    <property type="match status" value="1"/>
</dbReference>
<dbReference type="PANTHER" id="PTHR33608:SF14">
    <property type="entry name" value="POSSIBLE CONSERVED SECRETED PROTEIN"/>
    <property type="match status" value="1"/>
</dbReference>
<evidence type="ECO:0000313" key="2">
    <source>
        <dbReference type="EMBL" id="TWP48669.1"/>
    </source>
</evidence>
<evidence type="ECO:0000259" key="1">
    <source>
        <dbReference type="Pfam" id="PF01882"/>
    </source>
</evidence>
<dbReference type="AlphaFoldDB" id="A0A563EN37"/>
<dbReference type="InterPro" id="IPR002881">
    <property type="entry name" value="DUF58"/>
</dbReference>
<evidence type="ECO:0000313" key="3">
    <source>
        <dbReference type="Proteomes" id="UP000316639"/>
    </source>
</evidence>
<name>A0A563EN37_9PSEU</name>
<organism evidence="2 3">
    <name type="scientific">Lentzea tibetensis</name>
    <dbReference type="NCBI Taxonomy" id="2591470"/>
    <lineage>
        <taxon>Bacteria</taxon>
        <taxon>Bacillati</taxon>
        <taxon>Actinomycetota</taxon>
        <taxon>Actinomycetes</taxon>
        <taxon>Pseudonocardiales</taxon>
        <taxon>Pseudonocardiaceae</taxon>
        <taxon>Lentzea</taxon>
    </lineage>
</organism>
<sequence length="409" mass="43698">MSRYARISDAIAASRGAHWHATDALIRAALLGGGFVVAGALMHEVELVLMGVPLLLSLLFARKPSGEPGVTVRPLPRLAEPGSAHTAADIDPATDTELVVVRLPHETRAYPSGAGTIPIEVRRDAWGPGVDLRVDHLFAGPDALHVYGPVVGVEHSRTVLPPLQYLPAGPLPPRAAGLVGAHRSPRPGDSTELRDIRAFQPGDRLRRIDWRISLRTGNLHVRERHAEADAEVVLAVDTRSDVAQDVAGWAAVEYGTTTRTGGSLDRAVRTAASLAASYLRQGDRVALVDLGRPQLNVRSGVGRRHLLRLRNQLVVCARAAGWAQRPYLPHISYGAVVVVLSPFLDNAVAEIAVHAARRGHLVLAVDSLPSPLLPDAEEPWGVAATALIAAEQRARLALMARHGVVVTTC</sequence>
<gene>
    <name evidence="2" type="ORF">FKR81_27495</name>
</gene>
<dbReference type="EMBL" id="VOBR01000019">
    <property type="protein sequence ID" value="TWP48669.1"/>
    <property type="molecule type" value="Genomic_DNA"/>
</dbReference>
<dbReference type="Proteomes" id="UP000316639">
    <property type="component" value="Unassembled WGS sequence"/>
</dbReference>
<comment type="caution">
    <text evidence="2">The sequence shown here is derived from an EMBL/GenBank/DDBJ whole genome shotgun (WGS) entry which is preliminary data.</text>
</comment>
<feature type="domain" description="DUF58" evidence="1">
    <location>
        <begin position="195"/>
        <end position="366"/>
    </location>
</feature>
<protein>
    <submittedName>
        <fullName evidence="2">DUF58 domain-containing protein</fullName>
    </submittedName>
</protein>
<reference evidence="2 3" key="1">
    <citation type="submission" date="2019-07" db="EMBL/GenBank/DDBJ databases">
        <title>Lentzea xizangensis sp. nov., isolated from Qinghai-Tibetan Plateau Soils.</title>
        <authorList>
            <person name="Huang J."/>
        </authorList>
    </citation>
    <scope>NUCLEOTIDE SEQUENCE [LARGE SCALE GENOMIC DNA]</scope>
    <source>
        <strain evidence="2 3">FXJ1.1311</strain>
    </source>
</reference>
<dbReference type="PANTHER" id="PTHR33608">
    <property type="entry name" value="BLL2464 PROTEIN"/>
    <property type="match status" value="1"/>
</dbReference>
<proteinExistence type="predicted"/>
<dbReference type="OrthoDB" id="9776116at2"/>
<dbReference type="RefSeq" id="WP_146355962.1">
    <property type="nucleotide sequence ID" value="NZ_VOBR01000019.1"/>
</dbReference>
<accession>A0A563EN37</accession>